<gene>
    <name evidence="13" type="ORF">BJ970_001384</name>
</gene>
<dbReference type="PANTHER" id="PTHR45436:SF5">
    <property type="entry name" value="SENSOR HISTIDINE KINASE TRCS"/>
    <property type="match status" value="1"/>
</dbReference>
<dbReference type="AlphaFoldDB" id="A0A840Q1L6"/>
<dbReference type="SUPFAM" id="SSF47384">
    <property type="entry name" value="Homodimeric domain of signal transducing histidine kinase"/>
    <property type="match status" value="1"/>
</dbReference>
<dbReference type="InterPro" id="IPR050428">
    <property type="entry name" value="TCS_sensor_his_kinase"/>
</dbReference>
<comment type="subcellular location">
    <subcellularLocation>
        <location evidence="2">Cell membrane</location>
    </subcellularLocation>
</comment>
<reference evidence="13 14" key="1">
    <citation type="submission" date="2020-08" db="EMBL/GenBank/DDBJ databases">
        <title>Sequencing the genomes of 1000 actinobacteria strains.</title>
        <authorList>
            <person name="Klenk H.-P."/>
        </authorList>
    </citation>
    <scope>NUCLEOTIDE SEQUENCE [LARGE SCALE GENOMIC DNA]</scope>
    <source>
        <strain evidence="13 14">DSM 45584</strain>
    </source>
</reference>
<evidence type="ECO:0000313" key="14">
    <source>
        <dbReference type="Proteomes" id="UP000584374"/>
    </source>
</evidence>
<evidence type="ECO:0000256" key="9">
    <source>
        <dbReference type="ARBA" id="ARBA00023012"/>
    </source>
</evidence>
<dbReference type="InterPro" id="IPR003661">
    <property type="entry name" value="HisK_dim/P_dom"/>
</dbReference>
<evidence type="ECO:0000256" key="3">
    <source>
        <dbReference type="ARBA" id="ARBA00012438"/>
    </source>
</evidence>
<dbReference type="Proteomes" id="UP000584374">
    <property type="component" value="Unassembled WGS sequence"/>
</dbReference>
<evidence type="ECO:0000313" key="13">
    <source>
        <dbReference type="EMBL" id="MBB5153850.1"/>
    </source>
</evidence>
<dbReference type="Gene3D" id="1.10.287.130">
    <property type="match status" value="1"/>
</dbReference>
<keyword evidence="9" id="KW-0902">Two-component regulatory system</keyword>
<dbReference type="SMART" id="SM00387">
    <property type="entry name" value="HATPase_c"/>
    <property type="match status" value="1"/>
</dbReference>
<evidence type="ECO:0000256" key="6">
    <source>
        <dbReference type="ARBA" id="ARBA00022692"/>
    </source>
</evidence>
<dbReference type="GO" id="GO:0005886">
    <property type="term" value="C:plasma membrane"/>
    <property type="evidence" value="ECO:0007669"/>
    <property type="project" value="UniProtKB-SubCell"/>
</dbReference>
<keyword evidence="8 11" id="KW-1133">Transmembrane helix</keyword>
<comment type="caution">
    <text evidence="13">The sequence shown here is derived from an EMBL/GenBank/DDBJ whole genome shotgun (WGS) entry which is preliminary data.</text>
</comment>
<dbReference type="GO" id="GO:0000155">
    <property type="term" value="F:phosphorelay sensor kinase activity"/>
    <property type="evidence" value="ECO:0007669"/>
    <property type="project" value="InterPro"/>
</dbReference>
<keyword evidence="4" id="KW-0597">Phosphoprotein</keyword>
<dbReference type="InterPro" id="IPR003594">
    <property type="entry name" value="HATPase_dom"/>
</dbReference>
<keyword evidence="7 13" id="KW-0418">Kinase</keyword>
<dbReference type="InterPro" id="IPR036097">
    <property type="entry name" value="HisK_dim/P_sf"/>
</dbReference>
<evidence type="ECO:0000256" key="10">
    <source>
        <dbReference type="ARBA" id="ARBA00023136"/>
    </source>
</evidence>
<dbReference type="InterPro" id="IPR005467">
    <property type="entry name" value="His_kinase_dom"/>
</dbReference>
<keyword evidence="10 11" id="KW-0472">Membrane</keyword>
<feature type="transmembrane region" description="Helical" evidence="11">
    <location>
        <begin position="148"/>
        <end position="170"/>
    </location>
</feature>
<dbReference type="CDD" id="cd00075">
    <property type="entry name" value="HATPase"/>
    <property type="match status" value="1"/>
</dbReference>
<protein>
    <recommendedName>
        <fullName evidence="3">histidine kinase</fullName>
        <ecNumber evidence="3">2.7.13.3</ecNumber>
    </recommendedName>
</protein>
<comment type="catalytic activity">
    <reaction evidence="1">
        <text>ATP + protein L-histidine = ADP + protein N-phospho-L-histidine.</text>
        <dbReference type="EC" id="2.7.13.3"/>
    </reaction>
</comment>
<dbReference type="RefSeq" id="WP_184725118.1">
    <property type="nucleotide sequence ID" value="NZ_JACHIW010000001.1"/>
</dbReference>
<evidence type="ECO:0000256" key="4">
    <source>
        <dbReference type="ARBA" id="ARBA00022553"/>
    </source>
</evidence>
<evidence type="ECO:0000259" key="12">
    <source>
        <dbReference type="PROSITE" id="PS50109"/>
    </source>
</evidence>
<sequence>MMARRVRSPDAAMLRRAQLRLGLQTAAAVAAAMLLLAAVTLLVVEHDQHRSQDELLSTATARMDDVSDPPAGVWLVVRSADRVLASPGLPHGFPDEESLRRTARDHLMRSADVVVEGHDYYVRTQPHGADVVQAVLSLRDANAERIRIIQALAAAGGVGLVLAGLAGAWLGRRAVAPLAESLALQRRFVADASHELRTPLTLLSTRAQLIRRRLGRSADPDHIRSDVDVLVADADRLTTILEDLLLAADPRGELPLGPVALTDLAGETVAAASPAAERHGVSVRLEADGPIEVIGFDAGLRRALNALLDNAIRHARSEVRVVLGTDARSTVVEVVDDGPGIDPTILPTLFERFSSAPGGSDRGSRRYGLGLALVSEIAARHGGSVSARRPDAGGTALRLLLPAR</sequence>
<evidence type="ECO:0000256" key="1">
    <source>
        <dbReference type="ARBA" id="ARBA00000085"/>
    </source>
</evidence>
<dbReference type="CDD" id="cd00082">
    <property type="entry name" value="HisKA"/>
    <property type="match status" value="1"/>
</dbReference>
<dbReference type="SUPFAM" id="SSF55874">
    <property type="entry name" value="ATPase domain of HSP90 chaperone/DNA topoisomerase II/histidine kinase"/>
    <property type="match status" value="1"/>
</dbReference>
<dbReference type="PRINTS" id="PR00344">
    <property type="entry name" value="BCTRLSENSOR"/>
</dbReference>
<dbReference type="Pfam" id="PF02518">
    <property type="entry name" value="HATPase_c"/>
    <property type="match status" value="1"/>
</dbReference>
<dbReference type="PROSITE" id="PS50109">
    <property type="entry name" value="HIS_KIN"/>
    <property type="match status" value="1"/>
</dbReference>
<keyword evidence="5" id="KW-0808">Transferase</keyword>
<keyword evidence="6 11" id="KW-0812">Transmembrane</keyword>
<name>A0A840Q1L6_9PSEU</name>
<proteinExistence type="predicted"/>
<dbReference type="Pfam" id="PF00512">
    <property type="entry name" value="HisKA"/>
    <property type="match status" value="1"/>
</dbReference>
<dbReference type="SMART" id="SM00388">
    <property type="entry name" value="HisKA"/>
    <property type="match status" value="1"/>
</dbReference>
<organism evidence="13 14">
    <name type="scientific">Saccharopolyspora phatthalungensis</name>
    <dbReference type="NCBI Taxonomy" id="664693"/>
    <lineage>
        <taxon>Bacteria</taxon>
        <taxon>Bacillati</taxon>
        <taxon>Actinomycetota</taxon>
        <taxon>Actinomycetes</taxon>
        <taxon>Pseudonocardiales</taxon>
        <taxon>Pseudonocardiaceae</taxon>
        <taxon>Saccharopolyspora</taxon>
    </lineage>
</organism>
<evidence type="ECO:0000256" key="7">
    <source>
        <dbReference type="ARBA" id="ARBA00022777"/>
    </source>
</evidence>
<dbReference type="PANTHER" id="PTHR45436">
    <property type="entry name" value="SENSOR HISTIDINE KINASE YKOH"/>
    <property type="match status" value="1"/>
</dbReference>
<accession>A0A840Q1L6</accession>
<dbReference type="InterPro" id="IPR036890">
    <property type="entry name" value="HATPase_C_sf"/>
</dbReference>
<evidence type="ECO:0000256" key="8">
    <source>
        <dbReference type="ARBA" id="ARBA00022989"/>
    </source>
</evidence>
<feature type="transmembrane region" description="Helical" evidence="11">
    <location>
        <begin position="21"/>
        <end position="44"/>
    </location>
</feature>
<dbReference type="Gene3D" id="3.30.565.10">
    <property type="entry name" value="Histidine kinase-like ATPase, C-terminal domain"/>
    <property type="match status" value="1"/>
</dbReference>
<evidence type="ECO:0000256" key="11">
    <source>
        <dbReference type="SAM" id="Phobius"/>
    </source>
</evidence>
<feature type="domain" description="Histidine kinase" evidence="12">
    <location>
        <begin position="191"/>
        <end position="404"/>
    </location>
</feature>
<dbReference type="EMBL" id="JACHIW010000001">
    <property type="protein sequence ID" value="MBB5153850.1"/>
    <property type="molecule type" value="Genomic_DNA"/>
</dbReference>
<evidence type="ECO:0000256" key="2">
    <source>
        <dbReference type="ARBA" id="ARBA00004236"/>
    </source>
</evidence>
<keyword evidence="14" id="KW-1185">Reference proteome</keyword>
<evidence type="ECO:0000256" key="5">
    <source>
        <dbReference type="ARBA" id="ARBA00022679"/>
    </source>
</evidence>
<dbReference type="EC" id="2.7.13.3" evidence="3"/>
<dbReference type="InterPro" id="IPR004358">
    <property type="entry name" value="Sig_transdc_His_kin-like_C"/>
</dbReference>